<keyword evidence="2" id="KW-0812">Transmembrane</keyword>
<evidence type="ECO:0000256" key="6">
    <source>
        <dbReference type="ARBA" id="ARBA00023157"/>
    </source>
</evidence>
<evidence type="ECO:0000256" key="8">
    <source>
        <dbReference type="ARBA" id="ARBA00023319"/>
    </source>
</evidence>
<comment type="subcellular location">
    <subcellularLocation>
        <location evidence="1">Membrane</location>
        <topology evidence="1">Single-pass membrane protein</topology>
    </subcellularLocation>
</comment>
<dbReference type="Proteomes" id="UP000532545">
    <property type="component" value="Unassembled WGS sequence"/>
</dbReference>
<accession>A0A7L1LQ03</accession>
<keyword evidence="5" id="KW-0472">Membrane</keyword>
<dbReference type="InterPro" id="IPR047164">
    <property type="entry name" value="OX2G-like"/>
</dbReference>
<evidence type="ECO:0000256" key="5">
    <source>
        <dbReference type="ARBA" id="ARBA00023136"/>
    </source>
</evidence>
<keyword evidence="8" id="KW-0393">Immunoglobulin domain</keyword>
<dbReference type="OrthoDB" id="9422141at2759"/>
<evidence type="ECO:0000313" key="11">
    <source>
        <dbReference type="Proteomes" id="UP000532545"/>
    </source>
</evidence>
<name>A0A7L1LQ03_BOMGA</name>
<dbReference type="GO" id="GO:0016020">
    <property type="term" value="C:membrane"/>
    <property type="evidence" value="ECO:0007669"/>
    <property type="project" value="UniProtKB-SubCell"/>
</dbReference>
<dbReference type="PANTHER" id="PTHR46841:SF10">
    <property type="entry name" value="CD200 MOLECULE LIKE 1-RELATED"/>
    <property type="match status" value="1"/>
</dbReference>
<dbReference type="GO" id="GO:0034113">
    <property type="term" value="P:heterotypic cell-cell adhesion"/>
    <property type="evidence" value="ECO:0007669"/>
    <property type="project" value="TreeGrafter"/>
</dbReference>
<dbReference type="PROSITE" id="PS50835">
    <property type="entry name" value="IG_LIKE"/>
    <property type="match status" value="1"/>
</dbReference>
<evidence type="ECO:0000256" key="7">
    <source>
        <dbReference type="ARBA" id="ARBA00023180"/>
    </source>
</evidence>
<evidence type="ECO:0000259" key="9">
    <source>
        <dbReference type="PROSITE" id="PS50835"/>
    </source>
</evidence>
<feature type="non-terminal residue" evidence="10">
    <location>
        <position position="1"/>
    </location>
</feature>
<gene>
    <name evidence="10" type="primary">Nectin1_0</name>
    <name evidence="10" type="ORF">BOMGAR_R10622</name>
</gene>
<evidence type="ECO:0000256" key="3">
    <source>
        <dbReference type="ARBA" id="ARBA00022729"/>
    </source>
</evidence>
<dbReference type="SUPFAM" id="SSF48726">
    <property type="entry name" value="Immunoglobulin"/>
    <property type="match status" value="1"/>
</dbReference>
<dbReference type="GO" id="GO:0043025">
    <property type="term" value="C:neuronal cell body"/>
    <property type="evidence" value="ECO:0007669"/>
    <property type="project" value="TreeGrafter"/>
</dbReference>
<dbReference type="AlphaFoldDB" id="A0A7L1LQ03"/>
<sequence length="111" mass="12352">ALKEPTDTIIVAAPGGEANFYCSFSLSINVSQVTWQKINGTCFQNMATYSPIHGPRVIGLFQKKVHFTRATPKASAIILRNLTLEHDSDYRCIFNVHPHGSLSNEIHLNIQ</sequence>
<dbReference type="GO" id="GO:0030424">
    <property type="term" value="C:axon"/>
    <property type="evidence" value="ECO:0007669"/>
    <property type="project" value="TreeGrafter"/>
</dbReference>
<evidence type="ECO:0000313" key="10">
    <source>
        <dbReference type="EMBL" id="NXN77045.1"/>
    </source>
</evidence>
<dbReference type="EMBL" id="VXBU01000096">
    <property type="protein sequence ID" value="NXN77045.1"/>
    <property type="molecule type" value="Genomic_DNA"/>
</dbReference>
<feature type="domain" description="Ig-like" evidence="9">
    <location>
        <begin position="5"/>
        <end position="103"/>
    </location>
</feature>
<dbReference type="SMART" id="SM00409">
    <property type="entry name" value="IG"/>
    <property type="match status" value="1"/>
</dbReference>
<dbReference type="GO" id="GO:0098632">
    <property type="term" value="F:cell-cell adhesion mediator activity"/>
    <property type="evidence" value="ECO:0007669"/>
    <property type="project" value="InterPro"/>
</dbReference>
<dbReference type="InterPro" id="IPR013783">
    <property type="entry name" value="Ig-like_fold"/>
</dbReference>
<keyword evidence="11" id="KW-1185">Reference proteome</keyword>
<reference evidence="10 11" key="1">
    <citation type="submission" date="2019-09" db="EMBL/GenBank/DDBJ databases">
        <title>Bird 10,000 Genomes (B10K) Project - Family phase.</title>
        <authorList>
            <person name="Zhang G."/>
        </authorList>
    </citation>
    <scope>NUCLEOTIDE SEQUENCE [LARGE SCALE GENOMIC DNA]</scope>
    <source>
        <strain evidence="10">B10K-DU-002-23</strain>
        <tissue evidence="10">Muscle</tissue>
    </source>
</reference>
<keyword evidence="4" id="KW-1133">Transmembrane helix</keyword>
<protein>
    <submittedName>
        <fullName evidence="10">NECT1 protein</fullName>
    </submittedName>
</protein>
<comment type="caution">
    <text evidence="10">The sequence shown here is derived from an EMBL/GenBank/DDBJ whole genome shotgun (WGS) entry which is preliminary data.</text>
</comment>
<dbReference type="InterPro" id="IPR003599">
    <property type="entry name" value="Ig_sub"/>
</dbReference>
<dbReference type="GO" id="GO:0009986">
    <property type="term" value="C:cell surface"/>
    <property type="evidence" value="ECO:0007669"/>
    <property type="project" value="TreeGrafter"/>
</dbReference>
<keyword evidence="3" id="KW-0732">Signal</keyword>
<keyword evidence="7" id="KW-0325">Glycoprotein</keyword>
<evidence type="ECO:0000256" key="1">
    <source>
        <dbReference type="ARBA" id="ARBA00004167"/>
    </source>
</evidence>
<dbReference type="InterPro" id="IPR007110">
    <property type="entry name" value="Ig-like_dom"/>
</dbReference>
<dbReference type="GO" id="GO:0150079">
    <property type="term" value="P:negative regulation of neuroinflammatory response"/>
    <property type="evidence" value="ECO:0007669"/>
    <property type="project" value="TreeGrafter"/>
</dbReference>
<keyword evidence="6" id="KW-1015">Disulfide bond</keyword>
<evidence type="ECO:0000256" key="2">
    <source>
        <dbReference type="ARBA" id="ARBA00022692"/>
    </source>
</evidence>
<dbReference type="PANTHER" id="PTHR46841">
    <property type="entry name" value="OX-2 MEMBRANE GLYCOPROTEIN"/>
    <property type="match status" value="1"/>
</dbReference>
<proteinExistence type="predicted"/>
<feature type="non-terminal residue" evidence="10">
    <location>
        <position position="111"/>
    </location>
</feature>
<organism evidence="10 11">
    <name type="scientific">Bombycilla garrulus</name>
    <name type="common">Bohemian waxwing</name>
    <name type="synonym">Lanius garrulus</name>
    <dbReference type="NCBI Taxonomy" id="125297"/>
    <lineage>
        <taxon>Eukaryota</taxon>
        <taxon>Metazoa</taxon>
        <taxon>Chordata</taxon>
        <taxon>Craniata</taxon>
        <taxon>Vertebrata</taxon>
        <taxon>Euteleostomi</taxon>
        <taxon>Archelosauria</taxon>
        <taxon>Archosauria</taxon>
        <taxon>Dinosauria</taxon>
        <taxon>Saurischia</taxon>
        <taxon>Theropoda</taxon>
        <taxon>Coelurosauria</taxon>
        <taxon>Aves</taxon>
        <taxon>Neognathae</taxon>
        <taxon>Neoaves</taxon>
        <taxon>Telluraves</taxon>
        <taxon>Australaves</taxon>
        <taxon>Passeriformes</taxon>
        <taxon>Bombycillidae</taxon>
        <taxon>Bombycilla</taxon>
    </lineage>
</organism>
<evidence type="ECO:0000256" key="4">
    <source>
        <dbReference type="ARBA" id="ARBA00022989"/>
    </source>
</evidence>
<dbReference type="Gene3D" id="2.60.40.10">
    <property type="entry name" value="Immunoglobulins"/>
    <property type="match status" value="1"/>
</dbReference>
<dbReference type="InterPro" id="IPR036179">
    <property type="entry name" value="Ig-like_dom_sf"/>
</dbReference>